<sequence>MIDHPALQDTSVSGPVSGEAAALAAVTLRGDISLDTAIARVAEHLLAEQRVEVVITVLTSLSPDDETGWTRLGGRAWIREWKRPGSVRSFVPPPGAGPEAALTMPWMSQFARRGIVALPDRELLPPEAAQDVAELRREGVGSLIASSLLSEGDMFGSMSTVSTESGPWSQVLVDDLRLLNAALVSRLMLEQSRRALAEAIEAGTEAQLAYQQFFAAVGHELRTPLAAVLGYTEVLLDDAAHAPAEVVSAGMLRDGPVILRACDQVLAVVDSLLGAGRTLSGDDQRQDVPIADAVADVVHWHRTPARTAHVEMHVKVDPAVTAYAHSSGVRQVLTNLLGNAIAHHHPDGGNVHLTAEALLGESGKEMVRIIVRDDGPGLTADQLAHVFEPFVRFAPSGRKGSGLGLSISRTIAERDGGAVRGESTPGVGSSFWLELPAHAPPVP</sequence>
<dbReference type="SUPFAM" id="SSF55874">
    <property type="entry name" value="ATPase domain of HSP90 chaperone/DNA topoisomerase II/histidine kinase"/>
    <property type="match status" value="1"/>
</dbReference>
<gene>
    <name evidence="9" type="ORF">ACFQO6_13085</name>
</gene>
<comment type="catalytic activity">
    <reaction evidence="1">
        <text>ATP + protein L-histidine = ADP + protein N-phospho-L-histidine.</text>
        <dbReference type="EC" id="2.7.13.3"/>
    </reaction>
</comment>
<keyword evidence="5" id="KW-0808">Transferase</keyword>
<dbReference type="SMART" id="SM00387">
    <property type="entry name" value="HATPase_c"/>
    <property type="match status" value="1"/>
</dbReference>
<evidence type="ECO:0000256" key="7">
    <source>
        <dbReference type="ARBA" id="ARBA00023012"/>
    </source>
</evidence>
<reference evidence="10" key="1">
    <citation type="journal article" date="2019" name="Int. J. Syst. Evol. Microbiol.">
        <title>The Global Catalogue of Microorganisms (GCM) 10K type strain sequencing project: providing services to taxonomists for standard genome sequencing and annotation.</title>
        <authorList>
            <consortium name="The Broad Institute Genomics Platform"/>
            <consortium name="The Broad Institute Genome Sequencing Center for Infectious Disease"/>
            <person name="Wu L."/>
            <person name="Ma J."/>
        </authorList>
    </citation>
    <scope>NUCLEOTIDE SEQUENCE [LARGE SCALE GENOMIC DNA]</scope>
    <source>
        <strain evidence="10">FCH27</strain>
    </source>
</reference>
<dbReference type="InterPro" id="IPR050736">
    <property type="entry name" value="Sensor_HK_Regulatory"/>
</dbReference>
<keyword evidence="6 9" id="KW-0418">Kinase</keyword>
<evidence type="ECO:0000313" key="10">
    <source>
        <dbReference type="Proteomes" id="UP001596524"/>
    </source>
</evidence>
<dbReference type="InterPro" id="IPR036097">
    <property type="entry name" value="HisK_dim/P_sf"/>
</dbReference>
<dbReference type="RefSeq" id="WP_255888283.1">
    <property type="nucleotide sequence ID" value="NZ_JAFMZM010000001.1"/>
</dbReference>
<dbReference type="EC" id="2.7.13.3" evidence="3"/>
<evidence type="ECO:0000256" key="6">
    <source>
        <dbReference type="ARBA" id="ARBA00022777"/>
    </source>
</evidence>
<dbReference type="InterPro" id="IPR004358">
    <property type="entry name" value="Sig_transdc_His_kin-like_C"/>
</dbReference>
<feature type="domain" description="Histidine kinase" evidence="8">
    <location>
        <begin position="216"/>
        <end position="439"/>
    </location>
</feature>
<dbReference type="PANTHER" id="PTHR43711">
    <property type="entry name" value="TWO-COMPONENT HISTIDINE KINASE"/>
    <property type="match status" value="1"/>
</dbReference>
<evidence type="ECO:0000259" key="8">
    <source>
        <dbReference type="PROSITE" id="PS50109"/>
    </source>
</evidence>
<dbReference type="SUPFAM" id="SSF47384">
    <property type="entry name" value="Homodimeric domain of signal transducing histidine kinase"/>
    <property type="match status" value="1"/>
</dbReference>
<proteinExistence type="predicted"/>
<dbReference type="PRINTS" id="PR00344">
    <property type="entry name" value="BCTRLSENSOR"/>
</dbReference>
<comment type="subcellular location">
    <subcellularLocation>
        <location evidence="2">Cell membrane</location>
    </subcellularLocation>
</comment>
<dbReference type="InterPro" id="IPR003594">
    <property type="entry name" value="HATPase_dom"/>
</dbReference>
<dbReference type="Gene3D" id="1.10.287.130">
    <property type="match status" value="1"/>
</dbReference>
<dbReference type="Proteomes" id="UP001596524">
    <property type="component" value="Unassembled WGS sequence"/>
</dbReference>
<name>A0ABW2N8I2_9ACTN</name>
<protein>
    <recommendedName>
        <fullName evidence="3">histidine kinase</fullName>
        <ecNumber evidence="3">2.7.13.3</ecNumber>
    </recommendedName>
</protein>
<evidence type="ECO:0000256" key="1">
    <source>
        <dbReference type="ARBA" id="ARBA00000085"/>
    </source>
</evidence>
<dbReference type="EMBL" id="JBHTCH010000014">
    <property type="protein sequence ID" value="MFC7361206.1"/>
    <property type="molecule type" value="Genomic_DNA"/>
</dbReference>
<organism evidence="9 10">
    <name type="scientific">Nocardioides astragali</name>
    <dbReference type="NCBI Taxonomy" id="1776736"/>
    <lineage>
        <taxon>Bacteria</taxon>
        <taxon>Bacillati</taxon>
        <taxon>Actinomycetota</taxon>
        <taxon>Actinomycetes</taxon>
        <taxon>Propionibacteriales</taxon>
        <taxon>Nocardioidaceae</taxon>
        <taxon>Nocardioides</taxon>
    </lineage>
</organism>
<evidence type="ECO:0000256" key="4">
    <source>
        <dbReference type="ARBA" id="ARBA00022553"/>
    </source>
</evidence>
<accession>A0ABW2N8I2</accession>
<comment type="caution">
    <text evidence="9">The sequence shown here is derived from an EMBL/GenBank/DDBJ whole genome shotgun (WGS) entry which is preliminary data.</text>
</comment>
<dbReference type="Pfam" id="PF02518">
    <property type="entry name" value="HATPase_c"/>
    <property type="match status" value="1"/>
</dbReference>
<evidence type="ECO:0000256" key="3">
    <source>
        <dbReference type="ARBA" id="ARBA00012438"/>
    </source>
</evidence>
<evidence type="ECO:0000256" key="2">
    <source>
        <dbReference type="ARBA" id="ARBA00004236"/>
    </source>
</evidence>
<dbReference type="PROSITE" id="PS50109">
    <property type="entry name" value="HIS_KIN"/>
    <property type="match status" value="1"/>
</dbReference>
<dbReference type="InterPro" id="IPR003661">
    <property type="entry name" value="HisK_dim/P_dom"/>
</dbReference>
<keyword evidence="7" id="KW-0902">Two-component regulatory system</keyword>
<dbReference type="CDD" id="cd00082">
    <property type="entry name" value="HisKA"/>
    <property type="match status" value="1"/>
</dbReference>
<dbReference type="InterPro" id="IPR005467">
    <property type="entry name" value="His_kinase_dom"/>
</dbReference>
<evidence type="ECO:0000256" key="5">
    <source>
        <dbReference type="ARBA" id="ARBA00022679"/>
    </source>
</evidence>
<keyword evidence="10" id="KW-1185">Reference proteome</keyword>
<dbReference type="Pfam" id="PF00512">
    <property type="entry name" value="HisKA"/>
    <property type="match status" value="1"/>
</dbReference>
<keyword evidence="4" id="KW-0597">Phosphoprotein</keyword>
<dbReference type="SMART" id="SM00388">
    <property type="entry name" value="HisKA"/>
    <property type="match status" value="1"/>
</dbReference>
<dbReference type="PANTHER" id="PTHR43711:SF31">
    <property type="entry name" value="HISTIDINE KINASE"/>
    <property type="match status" value="1"/>
</dbReference>
<dbReference type="Gene3D" id="3.30.565.10">
    <property type="entry name" value="Histidine kinase-like ATPase, C-terminal domain"/>
    <property type="match status" value="1"/>
</dbReference>
<evidence type="ECO:0000313" key="9">
    <source>
        <dbReference type="EMBL" id="MFC7361206.1"/>
    </source>
</evidence>
<dbReference type="InterPro" id="IPR036890">
    <property type="entry name" value="HATPase_C_sf"/>
</dbReference>
<dbReference type="GO" id="GO:0016301">
    <property type="term" value="F:kinase activity"/>
    <property type="evidence" value="ECO:0007669"/>
    <property type="project" value="UniProtKB-KW"/>
</dbReference>